<evidence type="ECO:0000256" key="1">
    <source>
        <dbReference type="ARBA" id="ARBA00022679"/>
    </source>
</evidence>
<geneLocation type="plasmid" evidence="4 5">
    <name>unnamed1</name>
</geneLocation>
<evidence type="ECO:0000259" key="3">
    <source>
        <dbReference type="PROSITE" id="PS51186"/>
    </source>
</evidence>
<reference evidence="4" key="1">
    <citation type="submission" date="2022-09" db="EMBL/GenBank/DDBJ databases">
        <title>The complete genome of Acidovorax sp. 5MLIR.</title>
        <authorList>
            <person name="Liu L."/>
            <person name="Yue J."/>
            <person name="Yang F."/>
            <person name="Yuan J."/>
            <person name="Li L."/>
        </authorList>
    </citation>
    <scope>NUCLEOTIDE SEQUENCE</scope>
    <source>
        <strain evidence="4">5MLIR</strain>
        <plasmid evidence="4">unnamed1</plasmid>
    </source>
</reference>
<dbReference type="Pfam" id="PF00583">
    <property type="entry name" value="Acetyltransf_1"/>
    <property type="match status" value="1"/>
</dbReference>
<dbReference type="PANTHER" id="PTHR43877:SF1">
    <property type="entry name" value="ACETYLTRANSFERASE"/>
    <property type="match status" value="1"/>
</dbReference>
<protein>
    <submittedName>
        <fullName evidence="4">GNAT family N-acetyltransferase</fullName>
    </submittedName>
</protein>
<dbReference type="CDD" id="cd04301">
    <property type="entry name" value="NAT_SF"/>
    <property type="match status" value="1"/>
</dbReference>
<sequence length="208" mass="23457">MGQARQQGFRLESLVRRQKTKLDQGASMLWVRPANTFDAPVLGNLHVASWRSAYRNVLSDAFLADDVAADRQALWTRRLARPAANEHVFIAGIGCAALGFASIFGNEDPKWGSFLNNLHVRDSHQRRGIGTRLIHACARVCAESYSHAGLYLWVTQVNVKAQRFYLRHGAQNRGESTWQSPEGREVALYRFAWPDVEQLRRVSARPDG</sequence>
<feature type="domain" description="N-acetyltransferase" evidence="3">
    <location>
        <begin position="29"/>
        <end position="195"/>
    </location>
</feature>
<gene>
    <name evidence="4" type="ORF">M9799_18285</name>
</gene>
<accession>A0ABY6GHC3</accession>
<dbReference type="InterPro" id="IPR000182">
    <property type="entry name" value="GNAT_dom"/>
</dbReference>
<evidence type="ECO:0000313" key="4">
    <source>
        <dbReference type="EMBL" id="UYG53882.1"/>
    </source>
</evidence>
<dbReference type="SUPFAM" id="SSF55729">
    <property type="entry name" value="Acyl-CoA N-acyltransferases (Nat)"/>
    <property type="match status" value="1"/>
</dbReference>
<dbReference type="PROSITE" id="PS51186">
    <property type="entry name" value="GNAT"/>
    <property type="match status" value="1"/>
</dbReference>
<keyword evidence="2" id="KW-0012">Acyltransferase</keyword>
<dbReference type="EMBL" id="CP106882">
    <property type="protein sequence ID" value="UYG53882.1"/>
    <property type="molecule type" value="Genomic_DNA"/>
</dbReference>
<keyword evidence="1" id="KW-0808">Transferase</keyword>
<keyword evidence="4" id="KW-0614">Plasmid</keyword>
<dbReference type="InterPro" id="IPR050832">
    <property type="entry name" value="Bact_Acetyltransf"/>
</dbReference>
<proteinExistence type="predicted"/>
<organism evidence="4 5">
    <name type="scientific">Comamonas endophytica</name>
    <dbReference type="NCBI Taxonomy" id="2949090"/>
    <lineage>
        <taxon>Bacteria</taxon>
        <taxon>Pseudomonadati</taxon>
        <taxon>Pseudomonadota</taxon>
        <taxon>Betaproteobacteria</taxon>
        <taxon>Burkholderiales</taxon>
        <taxon>Comamonadaceae</taxon>
        <taxon>Comamonas</taxon>
    </lineage>
</organism>
<dbReference type="PANTHER" id="PTHR43877">
    <property type="entry name" value="AMINOALKYLPHOSPHONATE N-ACETYLTRANSFERASE-RELATED-RELATED"/>
    <property type="match status" value="1"/>
</dbReference>
<evidence type="ECO:0000313" key="5">
    <source>
        <dbReference type="Proteomes" id="UP001162800"/>
    </source>
</evidence>
<dbReference type="Proteomes" id="UP001162800">
    <property type="component" value="Plasmid unnamed1"/>
</dbReference>
<evidence type="ECO:0000256" key="2">
    <source>
        <dbReference type="ARBA" id="ARBA00023315"/>
    </source>
</evidence>
<dbReference type="Gene3D" id="3.40.630.30">
    <property type="match status" value="1"/>
</dbReference>
<keyword evidence="5" id="KW-1185">Reference proteome</keyword>
<dbReference type="InterPro" id="IPR016181">
    <property type="entry name" value="Acyl_CoA_acyltransferase"/>
</dbReference>
<dbReference type="RefSeq" id="WP_231043810.1">
    <property type="nucleotide sequence ID" value="NZ_CP106882.1"/>
</dbReference>
<name>A0ABY6GHC3_9BURK</name>